<name>A0A7S2QR03_9DINO</name>
<feature type="region of interest" description="Disordered" evidence="1">
    <location>
        <begin position="181"/>
        <end position="207"/>
    </location>
</feature>
<evidence type="ECO:0000256" key="1">
    <source>
        <dbReference type="SAM" id="MobiDB-lite"/>
    </source>
</evidence>
<gene>
    <name evidence="2" type="ORF">BRAN1462_LOCUS66478</name>
</gene>
<proteinExistence type="predicted"/>
<dbReference type="EMBL" id="HBGW01105221">
    <property type="protein sequence ID" value="CAD9648656.1"/>
    <property type="molecule type" value="Transcribed_RNA"/>
</dbReference>
<protein>
    <submittedName>
        <fullName evidence="2">Uncharacterized protein</fullName>
    </submittedName>
</protein>
<sequence length="224" mass="25543">MGWGADKPFVFKEVIRRWKARFPHWPPSDASPVTPIEPWGKQFFVYNAPAGVELRGDPRAPPLDDLRPRWVRDEIAAGMLRDGEDLSALPLGGPPPNIFQQRAAARGARPGHETVLCATDYRQRPLLYLRPEEWSEFLRQLPRLKEQLRARQAEIDEQDEKGAAMREYALRRVHVLDKHESKQVGRMGGGRPYFSGKIPPKTRERMTPTVKTELARYGSQGAAE</sequence>
<organism evidence="2">
    <name type="scientific">Zooxanthella nutricula</name>
    <dbReference type="NCBI Taxonomy" id="1333877"/>
    <lineage>
        <taxon>Eukaryota</taxon>
        <taxon>Sar</taxon>
        <taxon>Alveolata</taxon>
        <taxon>Dinophyceae</taxon>
        <taxon>Peridiniales</taxon>
        <taxon>Peridiniales incertae sedis</taxon>
        <taxon>Zooxanthella</taxon>
    </lineage>
</organism>
<reference evidence="2" key="1">
    <citation type="submission" date="2021-01" db="EMBL/GenBank/DDBJ databases">
        <authorList>
            <person name="Corre E."/>
            <person name="Pelletier E."/>
            <person name="Niang G."/>
            <person name="Scheremetjew M."/>
            <person name="Finn R."/>
            <person name="Kale V."/>
            <person name="Holt S."/>
            <person name="Cochrane G."/>
            <person name="Meng A."/>
            <person name="Brown T."/>
            <person name="Cohen L."/>
        </authorList>
    </citation>
    <scope>NUCLEOTIDE SEQUENCE</scope>
    <source>
        <strain evidence="2">RCC3387</strain>
    </source>
</reference>
<dbReference type="AlphaFoldDB" id="A0A7S2QR03"/>
<accession>A0A7S2QR03</accession>
<evidence type="ECO:0000313" key="2">
    <source>
        <dbReference type="EMBL" id="CAD9648656.1"/>
    </source>
</evidence>